<dbReference type="PROSITE" id="PS00868">
    <property type="entry name" value="CYS_MET_METAB_PP"/>
    <property type="match status" value="1"/>
</dbReference>
<evidence type="ECO:0000256" key="5">
    <source>
        <dbReference type="RuleBase" id="RU362118"/>
    </source>
</evidence>
<dbReference type="PANTHER" id="PTHR11808">
    <property type="entry name" value="TRANS-SULFURATION ENZYME FAMILY MEMBER"/>
    <property type="match status" value="1"/>
</dbReference>
<dbReference type="PANTHER" id="PTHR11808:SF15">
    <property type="entry name" value="CYSTATHIONINE GAMMA-LYASE"/>
    <property type="match status" value="1"/>
</dbReference>
<evidence type="ECO:0000256" key="1">
    <source>
        <dbReference type="ARBA" id="ARBA00001933"/>
    </source>
</evidence>
<gene>
    <name evidence="6" type="ORF">BSK71_05610</name>
</gene>
<dbReference type="GO" id="GO:0019343">
    <property type="term" value="P:cysteine biosynthetic process via cystathionine"/>
    <property type="evidence" value="ECO:0007669"/>
    <property type="project" value="TreeGrafter"/>
</dbReference>
<dbReference type="Gene3D" id="3.90.1150.10">
    <property type="entry name" value="Aspartate Aminotransferase, domain 1"/>
    <property type="match status" value="1"/>
</dbReference>
<proteinExistence type="inferred from homology"/>
<dbReference type="InterPro" id="IPR054542">
    <property type="entry name" value="Cys_met_metab_PP"/>
</dbReference>
<dbReference type="GO" id="GO:0004123">
    <property type="term" value="F:cystathionine gamma-lyase activity"/>
    <property type="evidence" value="ECO:0007669"/>
    <property type="project" value="TreeGrafter"/>
</dbReference>
<dbReference type="InterPro" id="IPR015422">
    <property type="entry name" value="PyrdxlP-dep_Trfase_small"/>
</dbReference>
<dbReference type="InterPro" id="IPR015421">
    <property type="entry name" value="PyrdxlP-dep_Trfase_major"/>
</dbReference>
<comment type="cofactor">
    <cofactor evidence="1 5">
        <name>pyridoxal 5'-phosphate</name>
        <dbReference type="ChEBI" id="CHEBI:597326"/>
    </cofactor>
</comment>
<name>A0A1V2R6V1_9GAMM</name>
<evidence type="ECO:0000313" key="6">
    <source>
        <dbReference type="EMBL" id="ONK07896.1"/>
    </source>
</evidence>
<dbReference type="SUPFAM" id="SSF53383">
    <property type="entry name" value="PLP-dependent transferases"/>
    <property type="match status" value="1"/>
</dbReference>
<protein>
    <submittedName>
        <fullName evidence="6">Cystathionine beta-lyase</fullName>
    </submittedName>
</protein>
<dbReference type="AlphaFoldDB" id="A0A1V2R6V1"/>
<keyword evidence="6" id="KW-0456">Lyase</keyword>
<reference evidence="7" key="1">
    <citation type="submission" date="2016-11" db="EMBL/GenBank/DDBJ databases">
        <authorList>
            <person name="Panda P."/>
            <person name="Visnovsky S."/>
            <person name="Pitman A."/>
        </authorList>
    </citation>
    <scope>NUCLEOTIDE SEQUENCE [LARGE SCALE GENOMIC DNA]</scope>
    <source>
        <strain evidence="7">ICMP 9972</strain>
    </source>
</reference>
<dbReference type="PIRSF" id="PIRSF001434">
    <property type="entry name" value="CGS"/>
    <property type="match status" value="1"/>
</dbReference>
<dbReference type="RefSeq" id="WP_039360130.1">
    <property type="nucleotide sequence ID" value="NZ_JAXHOY010000002.1"/>
</dbReference>
<dbReference type="GO" id="GO:0005737">
    <property type="term" value="C:cytoplasm"/>
    <property type="evidence" value="ECO:0007669"/>
    <property type="project" value="TreeGrafter"/>
</dbReference>
<dbReference type="GO" id="GO:0030170">
    <property type="term" value="F:pyridoxal phosphate binding"/>
    <property type="evidence" value="ECO:0007669"/>
    <property type="project" value="InterPro"/>
</dbReference>
<dbReference type="InterPro" id="IPR015424">
    <property type="entry name" value="PyrdxlP-dep_Trfase"/>
</dbReference>
<comment type="similarity">
    <text evidence="2 5">Belongs to the trans-sulfuration enzymes family.</text>
</comment>
<keyword evidence="3 4" id="KW-0663">Pyridoxal phosphate</keyword>
<accession>A0A1V2R6V1</accession>
<dbReference type="OrthoDB" id="9805807at2"/>
<dbReference type="Pfam" id="PF01053">
    <property type="entry name" value="Cys_Met_Meta_PP"/>
    <property type="match status" value="1"/>
</dbReference>
<organism evidence="6 7">
    <name type="scientific">Pectobacterium actinidiae</name>
    <dbReference type="NCBI Taxonomy" id="1507808"/>
    <lineage>
        <taxon>Bacteria</taxon>
        <taxon>Pseudomonadati</taxon>
        <taxon>Pseudomonadota</taxon>
        <taxon>Gammaproteobacteria</taxon>
        <taxon>Enterobacterales</taxon>
        <taxon>Pectobacteriaceae</taxon>
        <taxon>Pectobacterium</taxon>
    </lineage>
</organism>
<comment type="caution">
    <text evidence="6">The sequence shown here is derived from an EMBL/GenBank/DDBJ whole genome shotgun (WGS) entry which is preliminary data.</text>
</comment>
<feature type="modified residue" description="N6-(pyridoxal phosphate)lysine" evidence="4">
    <location>
        <position position="196"/>
    </location>
</feature>
<dbReference type="FunFam" id="3.90.1150.10:FF:000008">
    <property type="entry name" value="Cystathionine gamma-synthase"/>
    <property type="match status" value="1"/>
</dbReference>
<evidence type="ECO:0000313" key="7">
    <source>
        <dbReference type="Proteomes" id="UP000189286"/>
    </source>
</evidence>
<evidence type="ECO:0000256" key="2">
    <source>
        <dbReference type="ARBA" id="ARBA00009077"/>
    </source>
</evidence>
<sequence>MPQFDTQTVHAGYTPDSTGAVMPAIYATSTFAQPAPGEHTGYEYSRSGNPTRAVLEAAIAELEGGTRGFAFASGLAASSTLLELLDQGSHIVAVDDLYGGTWRLLENVRKRTAGLQVTYVDPADLTALEHAITPQTKMIWVETPTNPLLKLADLAAIATLAKKHRLISVADNTFASPAIQRPLDVGFDIVVHSATKYLNGHSDVIAGLAVVGKNSELASQLAYLQNAIGGVLDPFSSFLTLRGIRTLALRIERHNQSALQLAHWLELQPQVEQVYYPGLPSHPQHGLAQQQMRGFGGMISVRLKGDEDYAREVIKRTRLFTLAESLGGVESLISQPYSMTHASVPLEKRRQKGITPQLLRLSVGIENVQDLIDDLYQALNASNISE</sequence>
<dbReference type="GO" id="GO:0019346">
    <property type="term" value="P:transsulfuration"/>
    <property type="evidence" value="ECO:0007669"/>
    <property type="project" value="InterPro"/>
</dbReference>
<dbReference type="Proteomes" id="UP000189286">
    <property type="component" value="Unassembled WGS sequence"/>
</dbReference>
<dbReference type="GO" id="GO:0003962">
    <property type="term" value="F:cystathionine gamma-synthase activity"/>
    <property type="evidence" value="ECO:0007669"/>
    <property type="project" value="TreeGrafter"/>
</dbReference>
<dbReference type="FunFam" id="3.40.640.10:FF:000009">
    <property type="entry name" value="Cystathionine gamma-synthase homolog"/>
    <property type="match status" value="1"/>
</dbReference>
<dbReference type="CDD" id="cd00614">
    <property type="entry name" value="CGS_like"/>
    <property type="match status" value="1"/>
</dbReference>
<dbReference type="Gene3D" id="3.40.640.10">
    <property type="entry name" value="Type I PLP-dependent aspartate aminotransferase-like (Major domain)"/>
    <property type="match status" value="1"/>
</dbReference>
<evidence type="ECO:0000256" key="3">
    <source>
        <dbReference type="ARBA" id="ARBA00022898"/>
    </source>
</evidence>
<evidence type="ECO:0000256" key="4">
    <source>
        <dbReference type="PIRSR" id="PIRSR001434-2"/>
    </source>
</evidence>
<dbReference type="EMBL" id="MPUJ01000003">
    <property type="protein sequence ID" value="ONK07896.1"/>
    <property type="molecule type" value="Genomic_DNA"/>
</dbReference>
<dbReference type="InterPro" id="IPR000277">
    <property type="entry name" value="Cys/Met-Metab_PyrdxlP-dep_enz"/>
</dbReference>